<proteinExistence type="predicted"/>
<dbReference type="InterPro" id="IPR025843">
    <property type="entry name" value="Actino_peptide"/>
</dbReference>
<keyword evidence="3" id="KW-1185">Reference proteome</keyword>
<evidence type="ECO:0000313" key="3">
    <source>
        <dbReference type="Proteomes" id="UP001055940"/>
    </source>
</evidence>
<evidence type="ECO:0000313" key="2">
    <source>
        <dbReference type="EMBL" id="USY20058.1"/>
    </source>
</evidence>
<dbReference type="InterPro" id="IPR026496">
    <property type="entry name" value="GRASP_targ"/>
</dbReference>
<organism evidence="2 3">
    <name type="scientific">Nocardiopsis exhalans</name>
    <dbReference type="NCBI Taxonomy" id="163604"/>
    <lineage>
        <taxon>Bacteria</taxon>
        <taxon>Bacillati</taxon>
        <taxon>Actinomycetota</taxon>
        <taxon>Actinomycetes</taxon>
        <taxon>Streptosporangiales</taxon>
        <taxon>Nocardiopsidaceae</taxon>
        <taxon>Nocardiopsis</taxon>
    </lineage>
</organism>
<dbReference type="RefSeq" id="WP_254419191.1">
    <property type="nucleotide sequence ID" value="NZ_BAAAJB010000002.1"/>
</dbReference>
<dbReference type="Pfam" id="PF14408">
    <property type="entry name" value="Actino_peptide"/>
    <property type="match status" value="1"/>
</dbReference>
<evidence type="ECO:0000256" key="1">
    <source>
        <dbReference type="SAM" id="MobiDB-lite"/>
    </source>
</evidence>
<reference evidence="2" key="1">
    <citation type="submission" date="2022-06" db="EMBL/GenBank/DDBJ databases">
        <authorList>
            <person name="Ping M."/>
        </authorList>
    </citation>
    <scope>NUCLEOTIDE SEQUENCE</scope>
    <source>
        <strain evidence="2">JCM11759T</strain>
    </source>
</reference>
<feature type="region of interest" description="Disordered" evidence="1">
    <location>
        <begin position="61"/>
        <end position="96"/>
    </location>
</feature>
<protein>
    <submittedName>
        <fullName evidence="2">ATP-grasp-modified RiPP</fullName>
    </submittedName>
</protein>
<dbReference type="Proteomes" id="UP001055940">
    <property type="component" value="Chromosome"/>
</dbReference>
<sequence>MPSKTQPPPTHTLPLAPWALRLVTGRLPCTCPPPANTTLDPDTQIALHTGTDGTVIELAKHGTNRTRGTATMSGGGDGSAPQHQSQDDNTTDYDND</sequence>
<name>A0ABY5D966_9ACTN</name>
<gene>
    <name evidence="2" type="primary">tgmA</name>
    <name evidence="2" type="ORF">NE857_33360</name>
</gene>
<accession>A0ABY5D966</accession>
<dbReference type="EMBL" id="CP099837">
    <property type="protein sequence ID" value="USY20058.1"/>
    <property type="molecule type" value="Genomic_DNA"/>
</dbReference>
<dbReference type="NCBIfam" id="TIGR04186">
    <property type="entry name" value="GRASP_targ"/>
    <property type="match status" value="1"/>
</dbReference>